<dbReference type="Proteomes" id="UP000295468">
    <property type="component" value="Unassembled WGS sequence"/>
</dbReference>
<reference evidence="2 3" key="1">
    <citation type="submission" date="2019-03" db="EMBL/GenBank/DDBJ databases">
        <title>Genomic Encyclopedia of Archaeal and Bacterial Type Strains, Phase II (KMG-II): from individual species to whole genera.</title>
        <authorList>
            <person name="Goeker M."/>
        </authorList>
    </citation>
    <scope>NUCLEOTIDE SEQUENCE [LARGE SCALE GENOMIC DNA]</scope>
    <source>
        <strain evidence="2 3">DSM 18435</strain>
    </source>
</reference>
<accession>A0A4R6TKE8</accession>
<keyword evidence="3" id="KW-1185">Reference proteome</keyword>
<gene>
    <name evidence="2" type="ORF">CLV82_2747</name>
</gene>
<sequence>MEQQKLPNVTIAIVLSILGYLCCCIWGVPGIVLGGIALILIRGDEKKYMAAPETYSNYKQLKTAKIMAIIAIALGVLTLVYILFTISQMGGWDAYMERSMEMMEEWGIEE</sequence>
<keyword evidence="1" id="KW-0472">Membrane</keyword>
<feature type="transmembrane region" description="Helical" evidence="1">
    <location>
        <begin position="66"/>
        <end position="86"/>
    </location>
</feature>
<organism evidence="2 3">
    <name type="scientific">Zeaxanthinibacter enoshimensis</name>
    <dbReference type="NCBI Taxonomy" id="392009"/>
    <lineage>
        <taxon>Bacteria</taxon>
        <taxon>Pseudomonadati</taxon>
        <taxon>Bacteroidota</taxon>
        <taxon>Flavobacteriia</taxon>
        <taxon>Flavobacteriales</taxon>
        <taxon>Flavobacteriaceae</taxon>
        <taxon>Zeaxanthinibacter</taxon>
    </lineage>
</organism>
<keyword evidence="1" id="KW-1133">Transmembrane helix</keyword>
<protein>
    <recommendedName>
        <fullName evidence="4">DUF4190 domain-containing protein</fullName>
    </recommendedName>
</protein>
<dbReference type="EMBL" id="SNYI01000003">
    <property type="protein sequence ID" value="TDQ29292.1"/>
    <property type="molecule type" value="Genomic_DNA"/>
</dbReference>
<proteinExistence type="predicted"/>
<feature type="transmembrane region" description="Helical" evidence="1">
    <location>
        <begin position="12"/>
        <end position="41"/>
    </location>
</feature>
<evidence type="ECO:0008006" key="4">
    <source>
        <dbReference type="Google" id="ProtNLM"/>
    </source>
</evidence>
<name>A0A4R6TKE8_9FLAO</name>
<evidence type="ECO:0000313" key="2">
    <source>
        <dbReference type="EMBL" id="TDQ29292.1"/>
    </source>
</evidence>
<evidence type="ECO:0000256" key="1">
    <source>
        <dbReference type="SAM" id="Phobius"/>
    </source>
</evidence>
<dbReference type="OrthoDB" id="1099888at2"/>
<evidence type="ECO:0000313" key="3">
    <source>
        <dbReference type="Proteomes" id="UP000295468"/>
    </source>
</evidence>
<keyword evidence="1" id="KW-0812">Transmembrane</keyword>
<comment type="caution">
    <text evidence="2">The sequence shown here is derived from an EMBL/GenBank/DDBJ whole genome shotgun (WGS) entry which is preliminary data.</text>
</comment>
<dbReference type="NCBIfam" id="NF040945">
    <property type="entry name" value="CCC_membrane"/>
    <property type="match status" value="1"/>
</dbReference>
<dbReference type="AlphaFoldDB" id="A0A4R6TKE8"/>
<dbReference type="Pfam" id="PF07666">
    <property type="entry name" value="MpPF26"/>
    <property type="match status" value="1"/>
</dbReference>
<dbReference type="RefSeq" id="WP_133644870.1">
    <property type="nucleotide sequence ID" value="NZ_SNYI01000003.1"/>
</dbReference>
<dbReference type="InterPro" id="IPR011655">
    <property type="entry name" value="MpPF26"/>
</dbReference>